<dbReference type="InterPro" id="IPR014776">
    <property type="entry name" value="4pyrrole_Mease_sub2"/>
</dbReference>
<gene>
    <name evidence="2" type="ORF">HUJ06_007423</name>
</gene>
<dbReference type="PANTHER" id="PTHR45790">
    <property type="entry name" value="SIROHEME SYNTHASE-RELATED"/>
    <property type="match status" value="1"/>
</dbReference>
<evidence type="ECO:0000256" key="1">
    <source>
        <dbReference type="ARBA" id="ARBA00023244"/>
    </source>
</evidence>
<dbReference type="PANTHER" id="PTHR45790:SF3">
    <property type="entry name" value="S-ADENOSYL-L-METHIONINE-DEPENDENT UROPORPHYRINOGEN III METHYLTRANSFERASE, CHLOROPLASTIC"/>
    <property type="match status" value="1"/>
</dbReference>
<sequence>MLKGGGGGGGRGDEVMRINEFLIVRIGSLYNAIIERPTLHALKASISFYNLILKFPTEHGDGVKKWSFLQQQGIQVTVVLRIETVSENANLISVFIIYSCIITAASRIAAELGISLTHRGVANNVRFLIGHSRKGGTETLFVAEYTADLGCLDGLGDSTFSHLKIVFAELKDLVNKVTKAELVSPRTPTLITLGKVVALSPFWSCSEESPLIVETS</sequence>
<dbReference type="Proteomes" id="UP000607653">
    <property type="component" value="Unassembled WGS sequence"/>
</dbReference>
<dbReference type="InterPro" id="IPR050161">
    <property type="entry name" value="Siro_Cobalamin_biosynth"/>
</dbReference>
<proteinExistence type="predicted"/>
<protein>
    <submittedName>
        <fullName evidence="2">Uncharacterized protein</fullName>
    </submittedName>
</protein>
<dbReference type="Gene3D" id="3.30.950.10">
    <property type="entry name" value="Methyltransferase, Cobalt-precorrin-4 Transmethylase, Domain 2"/>
    <property type="match status" value="1"/>
</dbReference>
<dbReference type="EMBL" id="DUZY01000004">
    <property type="protein sequence ID" value="DAD36782.1"/>
    <property type="molecule type" value="Genomic_DNA"/>
</dbReference>
<evidence type="ECO:0000313" key="3">
    <source>
        <dbReference type="Proteomes" id="UP000607653"/>
    </source>
</evidence>
<reference evidence="2 3" key="1">
    <citation type="journal article" date="2020" name="Mol. Biol. Evol.">
        <title>Distinct Expression and Methylation Patterns for Genes with Different Fates following a Single Whole-Genome Duplication in Flowering Plants.</title>
        <authorList>
            <person name="Shi T."/>
            <person name="Rahmani R.S."/>
            <person name="Gugger P.F."/>
            <person name="Wang M."/>
            <person name="Li H."/>
            <person name="Zhang Y."/>
            <person name="Li Z."/>
            <person name="Wang Q."/>
            <person name="Van de Peer Y."/>
            <person name="Marchal K."/>
            <person name="Chen J."/>
        </authorList>
    </citation>
    <scope>NUCLEOTIDE SEQUENCE [LARGE SCALE GENOMIC DNA]</scope>
    <source>
        <tissue evidence="2">Leaf</tissue>
    </source>
</reference>
<keyword evidence="3" id="KW-1185">Reference proteome</keyword>
<evidence type="ECO:0000313" key="2">
    <source>
        <dbReference type="EMBL" id="DAD36782.1"/>
    </source>
</evidence>
<name>A0A822YVS0_NELNU</name>
<organism evidence="2 3">
    <name type="scientific">Nelumbo nucifera</name>
    <name type="common">Sacred lotus</name>
    <dbReference type="NCBI Taxonomy" id="4432"/>
    <lineage>
        <taxon>Eukaryota</taxon>
        <taxon>Viridiplantae</taxon>
        <taxon>Streptophyta</taxon>
        <taxon>Embryophyta</taxon>
        <taxon>Tracheophyta</taxon>
        <taxon>Spermatophyta</taxon>
        <taxon>Magnoliopsida</taxon>
        <taxon>Proteales</taxon>
        <taxon>Nelumbonaceae</taxon>
        <taxon>Nelumbo</taxon>
    </lineage>
</organism>
<keyword evidence="1" id="KW-0627">Porphyrin biosynthesis</keyword>
<dbReference type="GO" id="GO:0008168">
    <property type="term" value="F:methyltransferase activity"/>
    <property type="evidence" value="ECO:0007669"/>
    <property type="project" value="InterPro"/>
</dbReference>
<dbReference type="AlphaFoldDB" id="A0A822YVS0"/>
<dbReference type="GO" id="GO:0006779">
    <property type="term" value="P:porphyrin-containing compound biosynthetic process"/>
    <property type="evidence" value="ECO:0007669"/>
    <property type="project" value="UniProtKB-KW"/>
</dbReference>
<comment type="caution">
    <text evidence="2">The sequence shown here is derived from an EMBL/GenBank/DDBJ whole genome shotgun (WGS) entry which is preliminary data.</text>
</comment>
<accession>A0A822YVS0</accession>